<dbReference type="EMBL" id="LC597488">
    <property type="protein sequence ID" value="BCO10938.1"/>
    <property type="molecule type" value="Genomic_DNA"/>
</dbReference>
<reference evidence="1" key="1">
    <citation type="submission" date="2020-12" db="EMBL/GenBank/DDBJ databases">
        <title>Complete genome sequence of bovine adenovirus type 7 strain Fukuroi.</title>
        <authorList>
            <person name="Kumagai A."/>
            <person name="Hatama S."/>
        </authorList>
    </citation>
    <scope>NUCLEOTIDE SEQUENCE [LARGE SCALE GENOMIC DNA]</scope>
    <source>
        <strain evidence="1">Fukuroi</strain>
    </source>
</reference>
<evidence type="ECO:0000313" key="2">
    <source>
        <dbReference type="Proteomes" id="UP000595620"/>
    </source>
</evidence>
<keyword evidence="2" id="KW-1185">Reference proteome</keyword>
<evidence type="ECO:0000313" key="1">
    <source>
        <dbReference type="EMBL" id="BCO10938.1"/>
    </source>
</evidence>
<proteinExistence type="predicted"/>
<organism evidence="1">
    <name type="scientific">Bovine adenovirus 7</name>
    <name type="common">BAdV-7</name>
    <dbReference type="NCBI Taxonomy" id="10511"/>
    <lineage>
        <taxon>Viruses</taxon>
        <taxon>Varidnaviria</taxon>
        <taxon>Bamfordvirae</taxon>
        <taxon>Preplasmiviricota</taxon>
        <taxon>Polisuviricotina</taxon>
        <taxon>Pharingeaviricetes</taxon>
        <taxon>Rowavirales</taxon>
        <taxon>Adenoviridae</taxon>
        <taxon>Barthadenovirus</taxon>
        <taxon>Barthadenovirus bosseptimum</taxon>
        <taxon>Bovine adenovirus F</taxon>
    </lineage>
</organism>
<sequence>MDSACYGKTHHLFYCDIPFIPFSVLVNCFSKVVLKIFKLFLCTLPCQQSCFHCHCCDKYSLQCQCIKQLLLIGLRSLKVRVPSCLPWTNCCSNVICYNFDSKYVLVTRMWNSLALEEELSVYVDDYEKLTVGKMKSVFVFKIMPQFVSVLLECLHKKMNLPDLRGFHLPPYDVVYWKSFASIEFNTQPCMLRFVTYKGTKCQERYVKRLLFNKVKLQ</sequence>
<name>A0A7R7FRI4_ADEB7</name>
<organismHost>
    <name type="scientific">Bos taurus</name>
    <name type="common">Bovine</name>
    <dbReference type="NCBI Taxonomy" id="9913"/>
</organismHost>
<protein>
    <submittedName>
        <fullName evidence="1">E4.3 protein</fullName>
    </submittedName>
</protein>
<dbReference type="Proteomes" id="UP000595620">
    <property type="component" value="Segment"/>
</dbReference>
<gene>
    <name evidence="1" type="primary">E4.3</name>
</gene>
<accession>A0A7R7FRI4</accession>